<evidence type="ECO:0000313" key="2">
    <source>
        <dbReference type="Proteomes" id="UP000263517"/>
    </source>
</evidence>
<feature type="non-terminal residue" evidence="1">
    <location>
        <position position="434"/>
    </location>
</feature>
<organism evidence="1 2">
    <name type="scientific">Alteromonas australica</name>
    <dbReference type="NCBI Taxonomy" id="589873"/>
    <lineage>
        <taxon>Bacteria</taxon>
        <taxon>Pseudomonadati</taxon>
        <taxon>Pseudomonadota</taxon>
        <taxon>Gammaproteobacteria</taxon>
        <taxon>Alteromonadales</taxon>
        <taxon>Alteromonadaceae</taxon>
        <taxon>Alteromonas/Salinimonas group</taxon>
        <taxon>Alteromonas</taxon>
    </lineage>
</organism>
<gene>
    <name evidence="1" type="ORF">DCW74_07550</name>
</gene>
<reference evidence="1 2" key="1">
    <citation type="journal article" date="2018" name="Nat. Biotechnol.">
        <title>A standardized bacterial taxonomy based on genome phylogeny substantially revises the tree of life.</title>
        <authorList>
            <person name="Parks D.H."/>
            <person name="Chuvochina M."/>
            <person name="Waite D.W."/>
            <person name="Rinke C."/>
            <person name="Skarshewski A."/>
            <person name="Chaumeil P.A."/>
            <person name="Hugenholtz P."/>
        </authorList>
    </citation>
    <scope>NUCLEOTIDE SEQUENCE [LARGE SCALE GENOMIC DNA]</scope>
    <source>
        <strain evidence="1">UBA11978</strain>
    </source>
</reference>
<name>A0A350P2Q6_9ALTE</name>
<evidence type="ECO:0000313" key="1">
    <source>
        <dbReference type="EMBL" id="HAW75573.1"/>
    </source>
</evidence>
<protein>
    <submittedName>
        <fullName evidence="1">Uncharacterized protein</fullName>
    </submittedName>
</protein>
<comment type="caution">
    <text evidence="1">The sequence shown here is derived from an EMBL/GenBank/DDBJ whole genome shotgun (WGS) entry which is preliminary data.</text>
</comment>
<dbReference type="EMBL" id="DNAN01000261">
    <property type="protein sequence ID" value="HAW75573.1"/>
    <property type="molecule type" value="Genomic_DNA"/>
</dbReference>
<proteinExistence type="predicted"/>
<dbReference type="Proteomes" id="UP000263517">
    <property type="component" value="Unassembled WGS sequence"/>
</dbReference>
<dbReference type="AlphaFoldDB" id="A0A350P2Q6"/>
<accession>A0A350P2Q6</accession>
<sequence length="434" mass="49326">MISNPAVYTLPDLQTLPLGEFDVAPEFTPDTLVIDQKTRGSTRYARPYRVCYLDRRNLDATVSSTKELQKVNLLSLCSQRTTLMAKVCKALLEGHSNMPSFIHIEKALNWIDTKGRSHDLSEQEAARQLYIDYTEHLRYRLRLSNVGQMKTEAEGSICYPTASIYQRALRYLCALALSTDNAVVEGWAIKIPQKKQSDKEVPAPASTSDDHNLAHAMHARIFDGLADAIVNQTAPPVVIELQDLGFDDLIYYSQAANNHNGWTNNGRTDWMPYFYRREGVFEGTSKDFNALLVQHSIEPIGTKNFKRKQDENRQFSEGQLIRIANEAARHFGYLLLAEAGNNAAHLASVDCSQIRLNKALGLAQMRAIKGRAGYENQSQYVDVRFAQTTWKKYLRLRQWMSAKLAHPPKRGVFLIPNRKNLEPYRFLKHSEMSA</sequence>